<dbReference type="InterPro" id="IPR002716">
    <property type="entry name" value="PIN_dom"/>
</dbReference>
<dbReference type="InParanoid" id="H1XTJ6"/>
<dbReference type="InterPro" id="IPR027417">
    <property type="entry name" value="P-loop_NTPase"/>
</dbReference>
<dbReference type="Proteomes" id="UP000183868">
    <property type="component" value="Chromosome"/>
</dbReference>
<keyword evidence="3" id="KW-0067">ATP-binding</keyword>
<dbReference type="GO" id="GO:0005829">
    <property type="term" value="C:cytosol"/>
    <property type="evidence" value="ECO:0007669"/>
    <property type="project" value="TreeGrafter"/>
</dbReference>
<dbReference type="SMART" id="SM00670">
    <property type="entry name" value="PINc"/>
    <property type="match status" value="1"/>
</dbReference>
<dbReference type="SUPFAM" id="SSF88723">
    <property type="entry name" value="PIN domain-like"/>
    <property type="match status" value="1"/>
</dbReference>
<evidence type="ECO:0000313" key="8">
    <source>
        <dbReference type="Proteomes" id="UP000004671"/>
    </source>
</evidence>
<evidence type="ECO:0000313" key="7">
    <source>
        <dbReference type="EMBL" id="EHO41471.1"/>
    </source>
</evidence>
<dbReference type="EMBL" id="CM001402">
    <property type="protein sequence ID" value="EHO41471.1"/>
    <property type="molecule type" value="Genomic_DNA"/>
</dbReference>
<evidence type="ECO:0000313" key="9">
    <source>
        <dbReference type="Proteomes" id="UP000183868"/>
    </source>
</evidence>
<dbReference type="AlphaFoldDB" id="H1XTJ6"/>
<dbReference type="RefSeq" id="WP_006928604.1">
    <property type="nucleotide sequence ID" value="NZ_CM001402.1"/>
</dbReference>
<dbReference type="Pfam" id="PF02562">
    <property type="entry name" value="PhoH"/>
    <property type="match status" value="1"/>
</dbReference>
<comment type="similarity">
    <text evidence="4">In the N-terminal section; belongs to the PINc/VapC protein family.</text>
</comment>
<dbReference type="Gene3D" id="3.40.50.300">
    <property type="entry name" value="P-loop containing nucleotide triphosphate hydrolases"/>
    <property type="match status" value="1"/>
</dbReference>
<dbReference type="PaxDb" id="880073-Calab_1857"/>
<dbReference type="InterPro" id="IPR051451">
    <property type="entry name" value="PhoH2-like"/>
</dbReference>
<dbReference type="CDD" id="cd09883">
    <property type="entry name" value="PIN_VapC_PhoHL-ATPase"/>
    <property type="match status" value="1"/>
</dbReference>
<dbReference type="PANTHER" id="PTHR30473">
    <property type="entry name" value="PROTEIN PHOH"/>
    <property type="match status" value="1"/>
</dbReference>
<comment type="similarity">
    <text evidence="1">Belongs to the PhoH family.</text>
</comment>
<dbReference type="PANTHER" id="PTHR30473:SF2">
    <property type="entry name" value="PIN DOMAIN-CONTAINING PROTEIN"/>
    <property type="match status" value="1"/>
</dbReference>
<evidence type="ECO:0000313" key="6">
    <source>
        <dbReference type="EMBL" id="APF17359.1"/>
    </source>
</evidence>
<dbReference type="InterPro" id="IPR003714">
    <property type="entry name" value="PhoH"/>
</dbReference>
<name>H1XTJ6_CALAY</name>
<dbReference type="InterPro" id="IPR029060">
    <property type="entry name" value="PIN-like_dom_sf"/>
</dbReference>
<evidence type="ECO:0000256" key="3">
    <source>
        <dbReference type="ARBA" id="ARBA00022840"/>
    </source>
</evidence>
<reference evidence="6 9" key="2">
    <citation type="submission" date="2016-11" db="EMBL/GenBank/DDBJ databases">
        <title>Genomic analysis of Caldithrix abyssi and proposal of a novel bacterial phylum Caldithrichaeota.</title>
        <authorList>
            <person name="Kublanov I."/>
            <person name="Sigalova O."/>
            <person name="Gavrilov S."/>
            <person name="Lebedinsky A."/>
            <person name="Ivanova N."/>
            <person name="Daum C."/>
            <person name="Reddy T."/>
            <person name="Klenk H.P."/>
            <person name="Goker M."/>
            <person name="Reva O."/>
            <person name="Miroshnichenko M."/>
            <person name="Kyprides N."/>
            <person name="Woyke T."/>
            <person name="Gelfand M."/>
        </authorList>
    </citation>
    <scope>NUCLEOTIDE SEQUENCE [LARGE SCALE GENOMIC DNA]</scope>
    <source>
        <strain evidence="6 9">LF13</strain>
    </source>
</reference>
<dbReference type="KEGG" id="caby:Cabys_608"/>
<gene>
    <name evidence="6" type="ORF">Cabys_608</name>
    <name evidence="7" type="ORF">Calab_1857</name>
</gene>
<dbReference type="GO" id="GO:0005524">
    <property type="term" value="F:ATP binding"/>
    <property type="evidence" value="ECO:0007669"/>
    <property type="project" value="UniProtKB-KW"/>
</dbReference>
<protein>
    <submittedName>
        <fullName evidence="7">PhoH family protein</fullName>
    </submittedName>
    <submittedName>
        <fullName evidence="6">PhoH-like ATPase</fullName>
    </submittedName>
</protein>
<accession>H1XTJ6</accession>
<keyword evidence="8" id="KW-1185">Reference proteome</keyword>
<dbReference type="OrthoDB" id="9766527at2"/>
<reference evidence="7 8" key="1">
    <citation type="submission" date="2011-09" db="EMBL/GenBank/DDBJ databases">
        <title>The permanent draft genome of Caldithrix abyssi DSM 13497.</title>
        <authorList>
            <consortium name="US DOE Joint Genome Institute (JGI-PGF)"/>
            <person name="Lucas S."/>
            <person name="Han J."/>
            <person name="Lapidus A."/>
            <person name="Bruce D."/>
            <person name="Goodwin L."/>
            <person name="Pitluck S."/>
            <person name="Peters L."/>
            <person name="Kyrpides N."/>
            <person name="Mavromatis K."/>
            <person name="Ivanova N."/>
            <person name="Mikhailova N."/>
            <person name="Chertkov O."/>
            <person name="Detter J.C."/>
            <person name="Tapia R."/>
            <person name="Han C."/>
            <person name="Land M."/>
            <person name="Hauser L."/>
            <person name="Markowitz V."/>
            <person name="Cheng J.-F."/>
            <person name="Hugenholtz P."/>
            <person name="Woyke T."/>
            <person name="Wu D."/>
            <person name="Spring S."/>
            <person name="Brambilla E."/>
            <person name="Klenk H.-P."/>
            <person name="Eisen J.A."/>
        </authorList>
    </citation>
    <scope>NUCLEOTIDE SEQUENCE [LARGE SCALE GENOMIC DNA]</scope>
    <source>
        <strain evidence="7 8">DSM 13497</strain>
    </source>
</reference>
<dbReference type="eggNOG" id="COG1875">
    <property type="taxonomic scope" value="Bacteria"/>
</dbReference>
<dbReference type="SUPFAM" id="SSF52540">
    <property type="entry name" value="P-loop containing nucleoside triphosphate hydrolases"/>
    <property type="match status" value="1"/>
</dbReference>
<feature type="domain" description="PIN" evidence="5">
    <location>
        <begin position="15"/>
        <end position="144"/>
    </location>
</feature>
<dbReference type="Proteomes" id="UP000004671">
    <property type="component" value="Chromosome"/>
</dbReference>
<evidence type="ECO:0000256" key="1">
    <source>
        <dbReference type="ARBA" id="ARBA00010393"/>
    </source>
</evidence>
<dbReference type="Gene3D" id="3.40.50.1010">
    <property type="entry name" value="5'-nuclease"/>
    <property type="match status" value="1"/>
</dbReference>
<keyword evidence="2" id="KW-0547">Nucleotide-binding</keyword>
<dbReference type="HOGENOM" id="CLU_022283_1_0_0"/>
<proteinExistence type="inferred from homology"/>
<dbReference type="STRING" id="880073.Cabys_608"/>
<evidence type="ECO:0000256" key="4">
    <source>
        <dbReference type="ARBA" id="ARBA00046345"/>
    </source>
</evidence>
<organism evidence="7 8">
    <name type="scientific">Caldithrix abyssi DSM 13497</name>
    <dbReference type="NCBI Taxonomy" id="880073"/>
    <lineage>
        <taxon>Bacteria</taxon>
        <taxon>Pseudomonadati</taxon>
        <taxon>Calditrichota</taxon>
        <taxon>Calditrichia</taxon>
        <taxon>Calditrichales</taxon>
        <taxon>Calditrichaceae</taxon>
        <taxon>Caldithrix</taxon>
    </lineage>
</organism>
<evidence type="ECO:0000256" key="2">
    <source>
        <dbReference type="ARBA" id="ARBA00022741"/>
    </source>
</evidence>
<dbReference type="EMBL" id="CP018099">
    <property type="protein sequence ID" value="APF17359.1"/>
    <property type="molecule type" value="Genomic_DNA"/>
</dbReference>
<sequence length="470" mass="54223">MRLDLNPKSKEDRRRCLILDTNVLLHDPSAIFRFEENIVLIPLFVLDEIDSKKSDPQLGFNAREISQKLEQLIQRTENWEEGISIPNGRGGILYFVNNFMSKNFPDELTLNYKDNAMLSQIMGLQERFPERDFILVTKDRNLRIKGWALHIACEDYLHDKISEEYLDSFFQPVKHLQLTGEEINELFKSKATENWAISYRKKWRLAENEGVALFDPGEQFFGMAMRKGHQLKYFDYFSTRILDMPPKVLDAENQQYNFEQAVCMQQAMDDSIKIQIIIGKAGTGKTHIAIAAALEKVFKERKYDSIKLIKPVITKSRLGEDIGFLPGSLKRKLIPKMRPFVEKLRLFTSEQSDEGYRKLLDSGVIELLNLADIRGADLANSFVIFDEAQNANPFQMRTLGTRLGEDTKLIVLGDPTQIDSVYLDKYSNALINLYENALQNPAPFIAHICLIQMVRSHTSQWFESHIQSGR</sequence>
<dbReference type="Pfam" id="PF13638">
    <property type="entry name" value="PIN_4"/>
    <property type="match status" value="1"/>
</dbReference>
<evidence type="ECO:0000259" key="5">
    <source>
        <dbReference type="SMART" id="SM00670"/>
    </source>
</evidence>